<comment type="caution">
    <text evidence="2">The sequence shown here is derived from an EMBL/GenBank/DDBJ whole genome shotgun (WGS) entry which is preliminary data.</text>
</comment>
<keyword evidence="3" id="KW-1185">Reference proteome</keyword>
<accession>A0ABW8GL61</accession>
<sequence>MPSLLLLILMACLTACASTSPNCTSLPGGGRYCLQATTMAPAFEVQQQVVARFRDQQETMIASIENDAQQLDFVGLTPFGQKLIHMRYDNQTTIALQSPDQRLQPAMMLALLQLALWPAEAVQQGLDNNSLVSTQDHERSITHRGKLVMQIHYEQPDTPGADMQISLPEASLHLNIKRLESASEEATRE</sequence>
<dbReference type="RefSeq" id="WP_400877882.1">
    <property type="nucleotide sequence ID" value="NZ_JBIWXY010000001.1"/>
</dbReference>
<feature type="signal peptide" evidence="1">
    <location>
        <begin position="1"/>
        <end position="17"/>
    </location>
</feature>
<reference evidence="2 3" key="1">
    <citation type="submission" date="2024-11" db="EMBL/GenBank/DDBJ databases">
        <authorList>
            <person name="Kaparullina E.N."/>
            <person name="Delegan Y.A."/>
            <person name="Doronina N.V."/>
        </authorList>
    </citation>
    <scope>NUCLEOTIDE SEQUENCE [LARGE SCALE GENOMIC DNA]</scope>
    <source>
        <strain evidence="2 3">7sh_L</strain>
    </source>
</reference>
<feature type="chain" id="PRO_5047464193" evidence="1">
    <location>
        <begin position="18"/>
        <end position="189"/>
    </location>
</feature>
<keyword evidence="1" id="KW-0732">Signal</keyword>
<dbReference type="Proteomes" id="UP001617669">
    <property type="component" value="Unassembled WGS sequence"/>
</dbReference>
<proteinExistence type="predicted"/>
<gene>
    <name evidence="2" type="ORF">ACIKP9_00560</name>
</gene>
<evidence type="ECO:0000313" key="2">
    <source>
        <dbReference type="EMBL" id="MFJ5444710.1"/>
    </source>
</evidence>
<protein>
    <submittedName>
        <fullName evidence="2">DUF3261 domain-containing protein</fullName>
    </submittedName>
</protein>
<dbReference type="Pfam" id="PF11659">
    <property type="entry name" value="DUF3261"/>
    <property type="match status" value="1"/>
</dbReference>
<evidence type="ECO:0000256" key="1">
    <source>
        <dbReference type="SAM" id="SignalP"/>
    </source>
</evidence>
<evidence type="ECO:0000313" key="3">
    <source>
        <dbReference type="Proteomes" id="UP001617669"/>
    </source>
</evidence>
<dbReference type="EMBL" id="JBIWXY010000001">
    <property type="protein sequence ID" value="MFJ5444710.1"/>
    <property type="molecule type" value="Genomic_DNA"/>
</dbReference>
<organism evidence="2 3">
    <name type="scientific">Methylobacillus methanolivorans</name>
    <dbReference type="NCBI Taxonomy" id="1848927"/>
    <lineage>
        <taxon>Bacteria</taxon>
        <taxon>Pseudomonadati</taxon>
        <taxon>Pseudomonadota</taxon>
        <taxon>Betaproteobacteria</taxon>
        <taxon>Nitrosomonadales</taxon>
        <taxon>Methylophilaceae</taxon>
        <taxon>Methylobacillus</taxon>
    </lineage>
</organism>
<dbReference type="InterPro" id="IPR021675">
    <property type="entry name" value="DUF3261"/>
</dbReference>
<name>A0ABW8GL61_9PROT</name>